<gene>
    <name evidence="8" type="ORF">FB389_1953</name>
</gene>
<dbReference type="PANTHER" id="PTHR30106">
    <property type="entry name" value="INNER MEMBRANE PROTEIN YEIH-RELATED"/>
    <property type="match status" value="1"/>
</dbReference>
<feature type="transmembrane region" description="Helical" evidence="7">
    <location>
        <begin position="253"/>
        <end position="276"/>
    </location>
</feature>
<accession>A0A542SRI2</accession>
<organism evidence="8 9">
    <name type="scientific">Rarobacter incanus</name>
    <dbReference type="NCBI Taxonomy" id="153494"/>
    <lineage>
        <taxon>Bacteria</taxon>
        <taxon>Bacillati</taxon>
        <taxon>Actinomycetota</taxon>
        <taxon>Actinomycetes</taxon>
        <taxon>Micrococcales</taxon>
        <taxon>Rarobacteraceae</taxon>
        <taxon>Rarobacter</taxon>
    </lineage>
</organism>
<dbReference type="AlphaFoldDB" id="A0A542SRI2"/>
<reference evidence="8 9" key="1">
    <citation type="submission" date="2019-06" db="EMBL/GenBank/DDBJ databases">
        <title>Sequencing the genomes of 1000 actinobacteria strains.</title>
        <authorList>
            <person name="Klenk H.-P."/>
        </authorList>
    </citation>
    <scope>NUCLEOTIDE SEQUENCE [LARGE SCALE GENOMIC DNA]</scope>
    <source>
        <strain evidence="8 9">DSM 10596</strain>
    </source>
</reference>
<evidence type="ECO:0000256" key="3">
    <source>
        <dbReference type="ARBA" id="ARBA00022475"/>
    </source>
</evidence>
<feature type="transmembrane region" description="Helical" evidence="7">
    <location>
        <begin position="36"/>
        <end position="57"/>
    </location>
</feature>
<evidence type="ECO:0000256" key="7">
    <source>
        <dbReference type="SAM" id="Phobius"/>
    </source>
</evidence>
<keyword evidence="9" id="KW-1185">Reference proteome</keyword>
<keyword evidence="3" id="KW-1003">Cell membrane</keyword>
<evidence type="ECO:0000256" key="2">
    <source>
        <dbReference type="ARBA" id="ARBA00007977"/>
    </source>
</evidence>
<feature type="transmembrane region" description="Helical" evidence="7">
    <location>
        <begin position="323"/>
        <end position="347"/>
    </location>
</feature>
<evidence type="ECO:0000313" key="8">
    <source>
        <dbReference type="EMBL" id="TQK77236.1"/>
    </source>
</evidence>
<dbReference type="GO" id="GO:0005886">
    <property type="term" value="C:plasma membrane"/>
    <property type="evidence" value="ECO:0007669"/>
    <property type="project" value="UniProtKB-SubCell"/>
</dbReference>
<dbReference type="Proteomes" id="UP000316181">
    <property type="component" value="Unassembled WGS sequence"/>
</dbReference>
<evidence type="ECO:0000256" key="6">
    <source>
        <dbReference type="ARBA" id="ARBA00023136"/>
    </source>
</evidence>
<evidence type="ECO:0000313" key="9">
    <source>
        <dbReference type="Proteomes" id="UP000316181"/>
    </source>
</evidence>
<dbReference type="EMBL" id="VFNV01000001">
    <property type="protein sequence ID" value="TQK77236.1"/>
    <property type="molecule type" value="Genomic_DNA"/>
</dbReference>
<feature type="transmembrane region" description="Helical" evidence="7">
    <location>
        <begin position="160"/>
        <end position="184"/>
    </location>
</feature>
<name>A0A542SRI2_9MICO</name>
<feature type="transmembrane region" description="Helical" evidence="7">
    <location>
        <begin position="196"/>
        <end position="222"/>
    </location>
</feature>
<feature type="transmembrane region" description="Helical" evidence="7">
    <location>
        <begin position="126"/>
        <end position="148"/>
    </location>
</feature>
<keyword evidence="6 7" id="KW-0472">Membrane</keyword>
<comment type="similarity">
    <text evidence="2">Belongs to the UPF0324 family.</text>
</comment>
<dbReference type="PANTHER" id="PTHR30106:SF2">
    <property type="entry name" value="UPF0324 INNER MEMBRANE PROTEIN YEIH"/>
    <property type="match status" value="1"/>
</dbReference>
<keyword evidence="4 7" id="KW-0812">Transmembrane</keyword>
<feature type="transmembrane region" description="Helical" evidence="7">
    <location>
        <begin position="297"/>
        <end position="317"/>
    </location>
</feature>
<feature type="transmembrane region" description="Helical" evidence="7">
    <location>
        <begin position="359"/>
        <end position="379"/>
    </location>
</feature>
<evidence type="ECO:0000256" key="1">
    <source>
        <dbReference type="ARBA" id="ARBA00004651"/>
    </source>
</evidence>
<dbReference type="Pfam" id="PF03601">
    <property type="entry name" value="Cons_hypoth698"/>
    <property type="match status" value="1"/>
</dbReference>
<dbReference type="OrthoDB" id="9766798at2"/>
<dbReference type="InterPro" id="IPR018383">
    <property type="entry name" value="UPF0324_pro"/>
</dbReference>
<protein>
    <submittedName>
        <fullName evidence="8">Putative integral membrane protein (TIGR00698 family)</fullName>
    </submittedName>
</protein>
<proteinExistence type="inferred from homology"/>
<comment type="caution">
    <text evidence="8">The sequence shown here is derived from an EMBL/GenBank/DDBJ whole genome shotgun (WGS) entry which is preliminary data.</text>
</comment>
<sequence>MLYRSRQAGLPRASPPLDTGWVRTISALPPATEHKLAAFAAIALPLTVAGAVCTALSSVVPALSAIIIGLVAGLCLHPLLLRSIDPERGFAPAWFPPALTKHSGTLLRTGVALLGLRFAARDLGDLGVRGLLIVTATLTITFLVTTLVARKLGNDPTGSLVIAAGFSVCGAAAASTMAGAILGRADERRREIIDEYTAATIALVSILGIVAVPIVVFAARWIGLADRDAGLWLGASLPEVAHVVMGGDLISPAALAAATIAKLTRVVLLAPLVIVVTSRLARSQHPSLGAAAGRRRAVAVPPFVIGFIACITLASVFTAPHWVVTAATWLSTAMIAGSMIAVGANIAPRSLLRLWKTTGLAALSGLGVALAVPFVLVAATR</sequence>
<feature type="transmembrane region" description="Helical" evidence="7">
    <location>
        <begin position="63"/>
        <end position="81"/>
    </location>
</feature>
<keyword evidence="5 7" id="KW-1133">Transmembrane helix</keyword>
<comment type="subcellular location">
    <subcellularLocation>
        <location evidence="1">Cell membrane</location>
        <topology evidence="1">Multi-pass membrane protein</topology>
    </subcellularLocation>
</comment>
<evidence type="ECO:0000256" key="5">
    <source>
        <dbReference type="ARBA" id="ARBA00022989"/>
    </source>
</evidence>
<evidence type="ECO:0000256" key="4">
    <source>
        <dbReference type="ARBA" id="ARBA00022692"/>
    </source>
</evidence>